<dbReference type="EMBL" id="JBHEZX010000014">
    <property type="protein sequence ID" value="MFC1413071.1"/>
    <property type="molecule type" value="Genomic_DNA"/>
</dbReference>
<name>A0ABV6VHD4_9ACTN</name>
<dbReference type="InterPro" id="IPR051941">
    <property type="entry name" value="BG_Antigen-Binding_Lectin"/>
</dbReference>
<dbReference type="CDD" id="cd23669">
    <property type="entry name" value="GH55_SacteLam55A-like"/>
    <property type="match status" value="1"/>
</dbReference>
<dbReference type="RefSeq" id="WP_380514444.1">
    <property type="nucleotide sequence ID" value="NZ_JBHEZX010000014.1"/>
</dbReference>
<feature type="compositionally biased region" description="Polar residues" evidence="1">
    <location>
        <begin position="165"/>
        <end position="186"/>
    </location>
</feature>
<sequence>MSPASPAHAADTLLSQGKTATASSTENAAANAASAAVDGDTGTRWSSAFSDPQWLEVDLGASASIDKVVLNWEAAYGKAYQIQTSADGTNWTSVYSTTTGAGGVETLNVSGTGRYVRMYGTARATGYGYSLWEFQVYGTVGGATSPPTTTPPTTTPPTTPPPTTCGTANAAQGKTATASSTENGGTPASAAVDGDTGTRWSSAASDPQWLQVDLGSSQSICKVVLNWETAYGKAYQIQTSADGANWTTIYSTTTSPGGVETLNVTGTGRYVRVYGTVRATGYGYSLWEFGVYTGGSGGTTTTPPPVTGPPTTDTPDFGPNVTVFDPTMSTTSIQSKLDSVFSQQETNQFGTQRNALLFKPGNYSVSANVGFNTQVSGLGLSPDDVNINGYVTVDAGWFNGNATQNFWREASNLSITPPSGTDTWATAQGTSLRRVDVHGNLKLDPTGDYWASGGFLADSRISGSVNSGSQQQWLTRNSTMGSWNGSVWNMVFVGDTGAPAQNFPNPSHTVVNQTPTSAEVPYLYFDTGSNTYKVFVPGDRTNSAGASWINGTPAGTSLAMHTFYVTKPNDTAETMNAALAAGDNLLVTPGVYHLDQTLQVNRADTVVLSLGMATLVPDNGVTAIQTADVNGIRIGGFLIDAGTTNSNTLVQVGPAGASADHSADPTVLSDIFVRIGGTGVVGKATTSLVINSRNTVGDNFWLWRADHGDNTGWTVNTADTGLVVNGDNVTLYGLAVEHFQKTEVLWNGNGGRTYFFQNEMPYDPPNQAAWMNGSSNGYPAYKVADNVTSHEAWGVGSYCYFNVNPAVVSANAFQAPVTANVKFHDLLTVSLGGTGTITHVINSTGDTANSTTNNVYLPSFP</sequence>
<dbReference type="InterPro" id="IPR059186">
    <property type="entry name" value="SACTE_4363"/>
</dbReference>
<reference evidence="3 4" key="1">
    <citation type="submission" date="2024-09" db="EMBL/GenBank/DDBJ databases">
        <authorList>
            <person name="Lee S.D."/>
        </authorList>
    </citation>
    <scope>NUCLEOTIDE SEQUENCE [LARGE SCALE GENOMIC DNA]</scope>
    <source>
        <strain evidence="3 4">N1-1</strain>
    </source>
</reference>
<dbReference type="PANTHER" id="PTHR45713">
    <property type="entry name" value="FTP DOMAIN-CONTAINING PROTEIN"/>
    <property type="match status" value="1"/>
</dbReference>
<evidence type="ECO:0000313" key="4">
    <source>
        <dbReference type="Proteomes" id="UP001592582"/>
    </source>
</evidence>
<feature type="compositionally biased region" description="Pro residues" evidence="1">
    <location>
        <begin position="148"/>
        <end position="163"/>
    </location>
</feature>
<organism evidence="3 4">
    <name type="scientific">Streptacidiphilus alkalitolerans</name>
    <dbReference type="NCBI Taxonomy" id="3342712"/>
    <lineage>
        <taxon>Bacteria</taxon>
        <taxon>Bacillati</taxon>
        <taxon>Actinomycetota</taxon>
        <taxon>Actinomycetes</taxon>
        <taxon>Kitasatosporales</taxon>
        <taxon>Streptomycetaceae</taxon>
        <taxon>Streptacidiphilus</taxon>
    </lineage>
</organism>
<gene>
    <name evidence="3" type="ORF">ACEZDG_27770</name>
</gene>
<dbReference type="Gene3D" id="2.60.120.260">
    <property type="entry name" value="Galactose-binding domain-like"/>
    <property type="match status" value="2"/>
</dbReference>
<evidence type="ECO:0000259" key="2">
    <source>
        <dbReference type="PROSITE" id="PS50022"/>
    </source>
</evidence>
<dbReference type="PROSITE" id="PS50022">
    <property type="entry name" value="FA58C_3"/>
    <property type="match status" value="2"/>
</dbReference>
<accession>A0ABV6VHD4</accession>
<dbReference type="Pfam" id="PF00754">
    <property type="entry name" value="F5_F8_type_C"/>
    <property type="match status" value="2"/>
</dbReference>
<feature type="region of interest" description="Disordered" evidence="1">
    <location>
        <begin position="1"/>
        <end position="26"/>
    </location>
</feature>
<dbReference type="InterPro" id="IPR000421">
    <property type="entry name" value="FA58C"/>
</dbReference>
<feature type="region of interest" description="Disordered" evidence="1">
    <location>
        <begin position="298"/>
        <end position="317"/>
    </location>
</feature>
<dbReference type="PANTHER" id="PTHR45713:SF6">
    <property type="entry name" value="F5_8 TYPE C DOMAIN-CONTAINING PROTEIN"/>
    <property type="match status" value="1"/>
</dbReference>
<protein>
    <submittedName>
        <fullName evidence="3">Discoidin domain-containing protein</fullName>
    </submittedName>
</protein>
<evidence type="ECO:0000313" key="3">
    <source>
        <dbReference type="EMBL" id="MFC1413071.1"/>
    </source>
</evidence>
<dbReference type="SUPFAM" id="SSF49785">
    <property type="entry name" value="Galactose-binding domain-like"/>
    <property type="match status" value="2"/>
</dbReference>
<feature type="domain" description="F5/8 type C" evidence="2">
    <location>
        <begin position="2"/>
        <end position="139"/>
    </location>
</feature>
<dbReference type="InterPro" id="IPR008979">
    <property type="entry name" value="Galactose-bd-like_sf"/>
</dbReference>
<proteinExistence type="predicted"/>
<dbReference type="Proteomes" id="UP001592582">
    <property type="component" value="Unassembled WGS sequence"/>
</dbReference>
<keyword evidence="4" id="KW-1185">Reference proteome</keyword>
<feature type="domain" description="F5/8 type C" evidence="2">
    <location>
        <begin position="159"/>
        <end position="294"/>
    </location>
</feature>
<evidence type="ECO:0000256" key="1">
    <source>
        <dbReference type="SAM" id="MobiDB-lite"/>
    </source>
</evidence>
<feature type="region of interest" description="Disordered" evidence="1">
    <location>
        <begin position="143"/>
        <end position="204"/>
    </location>
</feature>
<comment type="caution">
    <text evidence="3">The sequence shown here is derived from an EMBL/GenBank/DDBJ whole genome shotgun (WGS) entry which is preliminary data.</text>
</comment>